<evidence type="ECO:0000313" key="2">
    <source>
        <dbReference type="EMBL" id="HEW46832.1"/>
    </source>
</evidence>
<proteinExistence type="predicted"/>
<sequence>MKKLLALAVFLVSPFAYAQHEHDAQSTQAPMMMPMMMMGDPEMQKMMMEHMQRCREQMMHMLMENPKFMHNMMSMMLKHRETMKKVLEANPQMKEQMKEMLK</sequence>
<protein>
    <recommendedName>
        <fullName evidence="3">DUF305 domain-containing protein</fullName>
    </recommendedName>
</protein>
<evidence type="ECO:0000256" key="1">
    <source>
        <dbReference type="SAM" id="SignalP"/>
    </source>
</evidence>
<feature type="signal peptide" evidence="1">
    <location>
        <begin position="1"/>
        <end position="18"/>
    </location>
</feature>
<name>A0A7C2ZJY3_9AQUI</name>
<dbReference type="EMBL" id="DSFP01000077">
    <property type="protein sequence ID" value="HEW46832.1"/>
    <property type="molecule type" value="Genomic_DNA"/>
</dbReference>
<dbReference type="AlphaFoldDB" id="A0A7C2ZJY3"/>
<reference evidence="2" key="1">
    <citation type="journal article" date="2020" name="mSystems">
        <title>Genome- and Community-Level Interaction Insights into Carbon Utilization and Element Cycling Functions of Hydrothermarchaeota in Hydrothermal Sediment.</title>
        <authorList>
            <person name="Zhou Z."/>
            <person name="Liu Y."/>
            <person name="Xu W."/>
            <person name="Pan J."/>
            <person name="Luo Z.H."/>
            <person name="Li M."/>
        </authorList>
    </citation>
    <scope>NUCLEOTIDE SEQUENCE [LARGE SCALE GENOMIC DNA]</scope>
    <source>
        <strain evidence="2">SpSt-132</strain>
    </source>
</reference>
<gene>
    <name evidence="2" type="ORF">ENO47_09295</name>
</gene>
<evidence type="ECO:0008006" key="3">
    <source>
        <dbReference type="Google" id="ProtNLM"/>
    </source>
</evidence>
<feature type="chain" id="PRO_5027931159" description="DUF305 domain-containing protein" evidence="1">
    <location>
        <begin position="19"/>
        <end position="102"/>
    </location>
</feature>
<keyword evidence="1" id="KW-0732">Signal</keyword>
<accession>A0A7C2ZJY3</accession>
<organism evidence="2">
    <name type="scientific">Hydrogenobacter sp</name>
    <dbReference type="NCBI Taxonomy" id="2152829"/>
    <lineage>
        <taxon>Bacteria</taxon>
        <taxon>Pseudomonadati</taxon>
        <taxon>Aquificota</taxon>
        <taxon>Aquificia</taxon>
        <taxon>Aquificales</taxon>
        <taxon>Aquificaceae</taxon>
        <taxon>Hydrogenobacter</taxon>
    </lineage>
</organism>
<comment type="caution">
    <text evidence="2">The sequence shown here is derived from an EMBL/GenBank/DDBJ whole genome shotgun (WGS) entry which is preliminary data.</text>
</comment>